<comment type="similarity">
    <text evidence="2 9">Belongs to the glycosyl hydrolase 28 family.</text>
</comment>
<evidence type="ECO:0000256" key="7">
    <source>
        <dbReference type="ARBA" id="ARBA00023295"/>
    </source>
</evidence>
<keyword evidence="7 9" id="KW-0326">Glycosidase</keyword>
<dbReference type="InterPro" id="IPR000743">
    <property type="entry name" value="Glyco_hydro_28"/>
</dbReference>
<keyword evidence="4 10" id="KW-0732">Signal</keyword>
<evidence type="ECO:0000256" key="9">
    <source>
        <dbReference type="RuleBase" id="RU361169"/>
    </source>
</evidence>
<evidence type="ECO:0000256" key="3">
    <source>
        <dbReference type="ARBA" id="ARBA00022525"/>
    </source>
</evidence>
<evidence type="ECO:0000256" key="2">
    <source>
        <dbReference type="ARBA" id="ARBA00008834"/>
    </source>
</evidence>
<reference evidence="11 12" key="1">
    <citation type="journal article" date="2023" name="PLoS ONE">
        <title>Cytospora paraplurivora sp. nov. isolated from orchards with fruit tree decline syndrome in Ontario, Canada.</title>
        <authorList>
            <person name="Ilyukhin E."/>
            <person name="Nguyen H.D.T."/>
            <person name="Castle A.J."/>
            <person name="Ellouze W."/>
        </authorList>
    </citation>
    <scope>NUCLEOTIDE SEQUENCE [LARGE SCALE GENOMIC DNA]</scope>
    <source>
        <strain evidence="11 12">FDS-564</strain>
    </source>
</reference>
<dbReference type="InterPro" id="IPR012334">
    <property type="entry name" value="Pectin_lyas_fold"/>
</dbReference>
<dbReference type="GO" id="GO:0005975">
    <property type="term" value="P:carbohydrate metabolic process"/>
    <property type="evidence" value="ECO:0007669"/>
    <property type="project" value="InterPro"/>
</dbReference>
<dbReference type="PANTHER" id="PTHR31736">
    <property type="match status" value="1"/>
</dbReference>
<comment type="subcellular location">
    <subcellularLocation>
        <location evidence="1">Secreted</location>
    </subcellularLocation>
</comment>
<keyword evidence="3" id="KW-0964">Secreted</keyword>
<accession>A0AAN9U1M0</accession>
<dbReference type="EMBL" id="JAJSPL020000033">
    <property type="protein sequence ID" value="KAK7736553.1"/>
    <property type="molecule type" value="Genomic_DNA"/>
</dbReference>
<dbReference type="GO" id="GO:0004650">
    <property type="term" value="F:polygalacturonase activity"/>
    <property type="evidence" value="ECO:0007669"/>
    <property type="project" value="InterPro"/>
</dbReference>
<dbReference type="GO" id="GO:0071555">
    <property type="term" value="P:cell wall organization"/>
    <property type="evidence" value="ECO:0007669"/>
    <property type="project" value="UniProtKB-KW"/>
</dbReference>
<keyword evidence="5 9" id="KW-0378">Hydrolase</keyword>
<evidence type="ECO:0000256" key="8">
    <source>
        <dbReference type="ARBA" id="ARBA00023316"/>
    </source>
</evidence>
<evidence type="ECO:0000313" key="12">
    <source>
        <dbReference type="Proteomes" id="UP001320245"/>
    </source>
</evidence>
<dbReference type="Proteomes" id="UP001320245">
    <property type="component" value="Unassembled WGS sequence"/>
</dbReference>
<evidence type="ECO:0000256" key="1">
    <source>
        <dbReference type="ARBA" id="ARBA00004613"/>
    </source>
</evidence>
<dbReference type="GO" id="GO:0005576">
    <property type="term" value="C:extracellular region"/>
    <property type="evidence" value="ECO:0007669"/>
    <property type="project" value="UniProtKB-SubCell"/>
</dbReference>
<evidence type="ECO:0000256" key="5">
    <source>
        <dbReference type="ARBA" id="ARBA00022801"/>
    </source>
</evidence>
<dbReference type="AlphaFoldDB" id="A0AAN9U1M0"/>
<feature type="signal peptide" evidence="10">
    <location>
        <begin position="1"/>
        <end position="21"/>
    </location>
</feature>
<organism evidence="11 12">
    <name type="scientific">Cytospora paraplurivora</name>
    <dbReference type="NCBI Taxonomy" id="2898453"/>
    <lineage>
        <taxon>Eukaryota</taxon>
        <taxon>Fungi</taxon>
        <taxon>Dikarya</taxon>
        <taxon>Ascomycota</taxon>
        <taxon>Pezizomycotina</taxon>
        <taxon>Sordariomycetes</taxon>
        <taxon>Sordariomycetidae</taxon>
        <taxon>Diaporthales</taxon>
        <taxon>Cytosporaceae</taxon>
        <taxon>Cytospora</taxon>
    </lineage>
</organism>
<protein>
    <submittedName>
        <fullName evidence="11">Uncharacterized protein</fullName>
    </submittedName>
</protein>
<comment type="caution">
    <text evidence="11">The sequence shown here is derived from an EMBL/GenBank/DDBJ whole genome shotgun (WGS) entry which is preliminary data.</text>
</comment>
<keyword evidence="8" id="KW-0961">Cell wall biogenesis/degradation</keyword>
<dbReference type="Pfam" id="PF00295">
    <property type="entry name" value="Glyco_hydro_28"/>
    <property type="match status" value="1"/>
</dbReference>
<sequence length="141" mass="15488">MKPVFIMKLLSLILLAGTAVAGSQNWNNTCIIPALNNGDDDSPAIRQAFQDCGKNGNIVFQENTTYNIQTTLQLHNLSNVQVDLRGTLLFSTDVHYWIRHGNLGNTDGFDTINTDNVTILNSFADMGDDCISFKPGKHQGC</sequence>
<evidence type="ECO:0000256" key="10">
    <source>
        <dbReference type="SAM" id="SignalP"/>
    </source>
</evidence>
<proteinExistence type="inferred from homology"/>
<feature type="chain" id="PRO_5042944250" evidence="10">
    <location>
        <begin position="22"/>
        <end position="141"/>
    </location>
</feature>
<evidence type="ECO:0000256" key="6">
    <source>
        <dbReference type="ARBA" id="ARBA00023180"/>
    </source>
</evidence>
<evidence type="ECO:0000256" key="4">
    <source>
        <dbReference type="ARBA" id="ARBA00022729"/>
    </source>
</evidence>
<evidence type="ECO:0000313" key="11">
    <source>
        <dbReference type="EMBL" id="KAK7736553.1"/>
    </source>
</evidence>
<name>A0AAN9U1M0_9PEZI</name>
<keyword evidence="6" id="KW-0325">Glycoprotein</keyword>
<dbReference type="PANTHER" id="PTHR31736:SF8">
    <property type="entry name" value="PUTATIVE (AFU_ORTHOLOGUE AFUA_7G06410)-RELATED"/>
    <property type="match status" value="1"/>
</dbReference>
<gene>
    <name evidence="11" type="ORF">SLS53_006985</name>
</gene>
<dbReference type="SUPFAM" id="SSF51126">
    <property type="entry name" value="Pectin lyase-like"/>
    <property type="match status" value="1"/>
</dbReference>
<keyword evidence="12" id="KW-1185">Reference proteome</keyword>
<dbReference type="InterPro" id="IPR011050">
    <property type="entry name" value="Pectin_lyase_fold/virulence"/>
</dbReference>
<dbReference type="Gene3D" id="2.160.20.10">
    <property type="entry name" value="Single-stranded right-handed beta-helix, Pectin lyase-like"/>
    <property type="match status" value="2"/>
</dbReference>